<dbReference type="Pfam" id="PF00664">
    <property type="entry name" value="ABC_membrane"/>
    <property type="match status" value="1"/>
</dbReference>
<reference evidence="10 11" key="1">
    <citation type="submission" date="2021-03" db="EMBL/GenBank/DDBJ databases">
        <title>Sequencing the genomes of 1000 actinobacteria strains.</title>
        <authorList>
            <person name="Klenk H.-P."/>
        </authorList>
    </citation>
    <scope>NUCLEOTIDE SEQUENCE [LARGE SCALE GENOMIC DNA]</scope>
    <source>
        <strain evidence="10 11">DSM 24221</strain>
    </source>
</reference>
<keyword evidence="4 10" id="KW-0067">ATP-binding</keyword>
<dbReference type="EMBL" id="JAGIOL010000001">
    <property type="protein sequence ID" value="MBP2436026.1"/>
    <property type="molecule type" value="Genomic_DNA"/>
</dbReference>
<organism evidence="10 11">
    <name type="scientific">Microbacterium amylolyticum</name>
    <dbReference type="NCBI Taxonomy" id="936337"/>
    <lineage>
        <taxon>Bacteria</taxon>
        <taxon>Bacillati</taxon>
        <taxon>Actinomycetota</taxon>
        <taxon>Actinomycetes</taxon>
        <taxon>Micrococcales</taxon>
        <taxon>Microbacteriaceae</taxon>
        <taxon>Microbacterium</taxon>
    </lineage>
</organism>
<dbReference type="InterPro" id="IPR036640">
    <property type="entry name" value="ABC1_TM_sf"/>
</dbReference>
<comment type="subcellular location">
    <subcellularLocation>
        <location evidence="1">Cell membrane</location>
        <topology evidence="1">Multi-pass membrane protein</topology>
    </subcellularLocation>
</comment>
<dbReference type="Gene3D" id="3.40.50.300">
    <property type="entry name" value="P-loop containing nucleotide triphosphate hydrolases"/>
    <property type="match status" value="1"/>
</dbReference>
<evidence type="ECO:0000256" key="6">
    <source>
        <dbReference type="ARBA" id="ARBA00023136"/>
    </source>
</evidence>
<keyword evidence="2 7" id="KW-0812">Transmembrane</keyword>
<feature type="transmembrane region" description="Helical" evidence="7">
    <location>
        <begin position="45"/>
        <end position="71"/>
    </location>
</feature>
<evidence type="ECO:0000256" key="1">
    <source>
        <dbReference type="ARBA" id="ARBA00004651"/>
    </source>
</evidence>
<dbReference type="InterPro" id="IPR011527">
    <property type="entry name" value="ABC1_TM_dom"/>
</dbReference>
<evidence type="ECO:0000256" key="7">
    <source>
        <dbReference type="SAM" id="Phobius"/>
    </source>
</evidence>
<gene>
    <name evidence="10" type="ORF">JOF34_000612</name>
</gene>
<evidence type="ECO:0000313" key="11">
    <source>
        <dbReference type="Proteomes" id="UP001519362"/>
    </source>
</evidence>
<dbReference type="InterPro" id="IPR003439">
    <property type="entry name" value="ABC_transporter-like_ATP-bd"/>
</dbReference>
<dbReference type="InterPro" id="IPR003593">
    <property type="entry name" value="AAA+_ATPase"/>
</dbReference>
<feature type="domain" description="ABC transmembrane type-1" evidence="9">
    <location>
        <begin position="14"/>
        <end position="293"/>
    </location>
</feature>
<dbReference type="PROSITE" id="PS00211">
    <property type="entry name" value="ABC_TRANSPORTER_1"/>
    <property type="match status" value="1"/>
</dbReference>
<feature type="transmembrane region" description="Helical" evidence="7">
    <location>
        <begin position="232"/>
        <end position="252"/>
    </location>
</feature>
<evidence type="ECO:0000256" key="3">
    <source>
        <dbReference type="ARBA" id="ARBA00022741"/>
    </source>
</evidence>
<evidence type="ECO:0000256" key="5">
    <source>
        <dbReference type="ARBA" id="ARBA00022989"/>
    </source>
</evidence>
<keyword evidence="5 7" id="KW-1133">Transmembrane helix</keyword>
<dbReference type="PANTHER" id="PTHR24221">
    <property type="entry name" value="ATP-BINDING CASSETTE SUB-FAMILY B"/>
    <property type="match status" value="1"/>
</dbReference>
<accession>A0ABS4ZFH6</accession>
<keyword evidence="11" id="KW-1185">Reference proteome</keyword>
<feature type="transmembrane region" description="Helical" evidence="7">
    <location>
        <begin position="151"/>
        <end position="169"/>
    </location>
</feature>
<dbReference type="SUPFAM" id="SSF90123">
    <property type="entry name" value="ABC transporter transmembrane region"/>
    <property type="match status" value="1"/>
</dbReference>
<evidence type="ECO:0000256" key="4">
    <source>
        <dbReference type="ARBA" id="ARBA00022840"/>
    </source>
</evidence>
<dbReference type="Pfam" id="PF00005">
    <property type="entry name" value="ABC_tran"/>
    <property type="match status" value="1"/>
</dbReference>
<protein>
    <submittedName>
        <fullName evidence="10">ATP-binding cassette subfamily C protein</fullName>
    </submittedName>
</protein>
<dbReference type="InterPro" id="IPR017871">
    <property type="entry name" value="ABC_transporter-like_CS"/>
</dbReference>
<dbReference type="RefSeq" id="WP_165137406.1">
    <property type="nucleotide sequence ID" value="NZ_CP049253.1"/>
</dbReference>
<proteinExistence type="predicted"/>
<dbReference type="Gene3D" id="1.20.1560.10">
    <property type="entry name" value="ABC transporter type 1, transmembrane domain"/>
    <property type="match status" value="1"/>
</dbReference>
<dbReference type="CDD" id="cd03228">
    <property type="entry name" value="ABCC_MRP_Like"/>
    <property type="match status" value="1"/>
</dbReference>
<dbReference type="PROSITE" id="PS50929">
    <property type="entry name" value="ABC_TM1F"/>
    <property type="match status" value="1"/>
</dbReference>
<dbReference type="InterPro" id="IPR027417">
    <property type="entry name" value="P-loop_NTPase"/>
</dbReference>
<feature type="transmembrane region" description="Helical" evidence="7">
    <location>
        <begin position="258"/>
        <end position="277"/>
    </location>
</feature>
<dbReference type="Proteomes" id="UP001519362">
    <property type="component" value="Unassembled WGS sequence"/>
</dbReference>
<keyword evidence="3" id="KW-0547">Nucleotide-binding</keyword>
<dbReference type="PANTHER" id="PTHR24221:SF654">
    <property type="entry name" value="ATP-BINDING CASSETTE SUB-FAMILY B MEMBER 6"/>
    <property type="match status" value="1"/>
</dbReference>
<dbReference type="InterPro" id="IPR039421">
    <property type="entry name" value="Type_1_exporter"/>
</dbReference>
<dbReference type="SUPFAM" id="SSF52540">
    <property type="entry name" value="P-loop containing nucleoside triphosphate hydrolases"/>
    <property type="match status" value="1"/>
</dbReference>
<dbReference type="GO" id="GO:0005524">
    <property type="term" value="F:ATP binding"/>
    <property type="evidence" value="ECO:0007669"/>
    <property type="project" value="UniProtKB-KW"/>
</dbReference>
<evidence type="ECO:0000313" key="10">
    <source>
        <dbReference type="EMBL" id="MBP2436026.1"/>
    </source>
</evidence>
<evidence type="ECO:0000256" key="2">
    <source>
        <dbReference type="ARBA" id="ARBA00022692"/>
    </source>
</evidence>
<feature type="transmembrane region" description="Helical" evidence="7">
    <location>
        <begin position="123"/>
        <end position="145"/>
    </location>
</feature>
<dbReference type="SMART" id="SM00382">
    <property type="entry name" value="AAA"/>
    <property type="match status" value="1"/>
</dbReference>
<comment type="caution">
    <text evidence="10">The sequence shown here is derived from an EMBL/GenBank/DDBJ whole genome shotgun (WGS) entry which is preliminary data.</text>
</comment>
<evidence type="ECO:0000259" key="8">
    <source>
        <dbReference type="PROSITE" id="PS50893"/>
    </source>
</evidence>
<keyword evidence="6 7" id="KW-0472">Membrane</keyword>
<name>A0ABS4ZFH6_9MICO</name>
<feature type="domain" description="ABC transporter" evidence="8">
    <location>
        <begin position="327"/>
        <end position="542"/>
    </location>
</feature>
<feature type="transmembrane region" description="Helical" evidence="7">
    <location>
        <begin position="12"/>
        <end position="33"/>
    </location>
</feature>
<dbReference type="PROSITE" id="PS50893">
    <property type="entry name" value="ABC_TRANSPORTER_2"/>
    <property type="match status" value="1"/>
</dbReference>
<sequence length="542" mass="56834">MFFRTLRDLPGSGWGVVTLAVVRSAALACAALLTGRGIDLIAQSAPAGVTWALAAGLLLVAALAAGAEAYIPPAAQGREEARWRQRVARKGFAEPIDSAVPAGTVVARAGEEVERFAHYRTAFLGPLVAAFVVPVVVLLIIGAAISAGLAVGLAVCTAVIPPMVAWFFARFRASSGRYRMLSGRLTATFLESMRVRHTVRALGAVPSRRERLAKQAEAVRQEVMRLLRRNQLVILATDALFGIVVLAVLGTFAVAGTAAGWLTPGAAVSLLLLSGLLREPVDRLGRSFYVGLAGRAAGDRVMAFLEDPARDDLPADAPEEMRGGVTITLDDVHVRRGEALPVRGVNLTIPERGLLAIVGRSGAGKSSLAMAIAGLIAADGILLGGEPASAHQLRRAVSTVPQRVVFFRGTVRENLHLAAPDAGDETLHAALRRAGFSRGGHELPHGLDTRVGEGASGVSGGQAQRISIARVLLTGSPVIVADEPTANLDPVTSLLVLDTLRDLARDHAVVMISHRPDEAARADRIVTLAEGRVAQITEGRPA</sequence>
<evidence type="ECO:0000259" key="9">
    <source>
        <dbReference type="PROSITE" id="PS50929"/>
    </source>
</evidence>